<dbReference type="Proteomes" id="UP000013909">
    <property type="component" value="Unassembled WGS sequence"/>
</dbReference>
<evidence type="ECO:0008006" key="3">
    <source>
        <dbReference type="Google" id="ProtNLM"/>
    </source>
</evidence>
<dbReference type="PROSITE" id="PS51257">
    <property type="entry name" value="PROKAR_LIPOPROTEIN"/>
    <property type="match status" value="1"/>
</dbReference>
<dbReference type="STRING" id="1232681.ADIS_1985"/>
<dbReference type="EMBL" id="AQHR01000052">
    <property type="protein sequence ID" value="EON77536.1"/>
    <property type="molecule type" value="Genomic_DNA"/>
</dbReference>
<accession>R7ZTR8</accession>
<comment type="caution">
    <text evidence="1">The sequence shown here is derived from an EMBL/GenBank/DDBJ whole genome shotgun (WGS) entry which is preliminary data.</text>
</comment>
<protein>
    <recommendedName>
        <fullName evidence="3">Lipoprotein</fullName>
    </recommendedName>
</protein>
<evidence type="ECO:0000313" key="2">
    <source>
        <dbReference type="Proteomes" id="UP000013909"/>
    </source>
</evidence>
<keyword evidence="2" id="KW-1185">Reference proteome</keyword>
<reference evidence="1 2" key="1">
    <citation type="submission" date="2013-02" db="EMBL/GenBank/DDBJ databases">
        <title>A novel strain isolated from Lonar lake, Maharashtra, India.</title>
        <authorList>
            <person name="Singh A."/>
        </authorList>
    </citation>
    <scope>NUCLEOTIDE SEQUENCE [LARGE SCALE GENOMIC DNA]</scope>
    <source>
        <strain evidence="1 2">AK24</strain>
    </source>
</reference>
<dbReference type="RefSeq" id="WP_010854123.1">
    <property type="nucleotide sequence ID" value="NZ_AQHR01000052.1"/>
</dbReference>
<proteinExistence type="predicted"/>
<dbReference type="AlphaFoldDB" id="R7ZTR8"/>
<dbReference type="OrthoDB" id="828031at2"/>
<organism evidence="1 2">
    <name type="scientific">Lunatimonas lonarensis</name>
    <dbReference type="NCBI Taxonomy" id="1232681"/>
    <lineage>
        <taxon>Bacteria</taxon>
        <taxon>Pseudomonadati</taxon>
        <taxon>Bacteroidota</taxon>
        <taxon>Cytophagia</taxon>
        <taxon>Cytophagales</taxon>
        <taxon>Cyclobacteriaceae</taxon>
    </lineage>
</organism>
<gene>
    <name evidence="1" type="ORF">ADIS_1985</name>
</gene>
<evidence type="ECO:0000313" key="1">
    <source>
        <dbReference type="EMBL" id="EON77536.1"/>
    </source>
</evidence>
<name>R7ZTR8_9BACT</name>
<dbReference type="Pfam" id="PF15869">
    <property type="entry name" value="TolB_like"/>
    <property type="match status" value="1"/>
</dbReference>
<sequence length="547" mass="63208">MRKFLVYAALFLLFSCQSKNSNRILMQDFPELSTLRSEERSLSDFPLLPSKLLAMNDKAIVFDNGETGLFKVYSLPDFGFLYSFGEIGEGPDQLKFVDQNSLQVHNQAIVVFTGEEIVKYTLDLTYAEEIQRTKLPMLGSLLPINRLVLLTDSLFISDIWEVRPGGAEHQISDVKGQASVVHFGKLPQDASTNRLEQSELYRRYLKSLVVNRESGKMVSFYIHENLIRYYSKEGYLVREVEVDFFNGRDIDRNDFTFRVEPVATKDFIYVMYIGRSKQEIIDEPMDFRPQIEIWDWDGNLIRRYLLDQPITTFAVSDDYKKLYGISFFKEDVLFEYDLNPLDVASSIVGNHGEDLLQSTTQKPRGEIRKSGSTQKVVAENDFYSMELPIGWNYATNMFKERNLISEQNGVYTNYGGYVMENHLVESKVENGACGASMQIWVSSPVTLNFDIPSYLRSRVEGFRSNNDLLDLTVREFSDSLGEGYIIRYRSRSVDPKGNTQHHIWERAIYEKDGAIIQTSFGSCELFDRYYEEVRESFATLRLKKKVQ</sequence>